<accession>A0A256LFE7</accession>
<dbReference type="GeneID" id="64333996"/>
<gene>
    <name evidence="1" type="ORF">CBF53_04125</name>
    <name evidence="2" type="ORF">CBF70_03915</name>
</gene>
<evidence type="ECO:0000313" key="2">
    <source>
        <dbReference type="EMBL" id="OYR92175.1"/>
    </source>
</evidence>
<proteinExistence type="predicted"/>
<dbReference type="AlphaFoldDB" id="A0A256LFE7"/>
<reference evidence="3 4" key="3">
    <citation type="submission" date="2017-09" db="EMBL/GenBank/DDBJ databases">
        <title>Tripartite evolution among Lactobacillus johnsonii, Lactobacillus taiwanensis, Lactobacillus reuteri and their rodent host.</title>
        <authorList>
            <person name="Wang T."/>
            <person name="Knowles S."/>
            <person name="Cheng C."/>
        </authorList>
    </citation>
    <scope>NUCLEOTIDE SEQUENCE [LARGE SCALE GENOMIC DNA]</scope>
    <source>
        <strain evidence="2 3">609q</strain>
        <strain evidence="1 4">609u</strain>
    </source>
</reference>
<keyword evidence="4" id="KW-1185">Reference proteome</keyword>
<dbReference type="Proteomes" id="UP000215828">
    <property type="component" value="Unassembled WGS sequence"/>
</dbReference>
<name>A0A256LFE7_9LACO</name>
<organism evidence="2 3">
    <name type="scientific">Lactobacillus taiwanensis</name>
    <dbReference type="NCBI Taxonomy" id="508451"/>
    <lineage>
        <taxon>Bacteria</taxon>
        <taxon>Bacillati</taxon>
        <taxon>Bacillota</taxon>
        <taxon>Bacilli</taxon>
        <taxon>Lactobacillales</taxon>
        <taxon>Lactobacillaceae</taxon>
        <taxon>Lactobacillus</taxon>
    </lineage>
</organism>
<evidence type="ECO:0000313" key="4">
    <source>
        <dbReference type="Proteomes" id="UP000216316"/>
    </source>
</evidence>
<reference evidence="2 3" key="1">
    <citation type="submission" date="2017-04" db="EMBL/GenBank/DDBJ databases">
        <authorList>
            <person name="Afonso C.L."/>
            <person name="Miller P.J."/>
            <person name="Scott M.A."/>
            <person name="Spackman E."/>
            <person name="Goraichik I."/>
            <person name="Dimitrov K.M."/>
            <person name="Suarez D.L."/>
            <person name="Swayne D.E."/>
        </authorList>
    </citation>
    <scope>NUCLEOTIDE SEQUENCE [LARGE SCALE GENOMIC DNA]</scope>
    <source>
        <strain evidence="2 3">609q</strain>
    </source>
</reference>
<reference evidence="1 4" key="2">
    <citation type="submission" date="2017-05" db="EMBL/GenBank/DDBJ databases">
        <authorList>
            <person name="Lin X.B."/>
            <person name="Stothard P."/>
            <person name="Tasseva G."/>
            <person name="Walter J."/>
        </authorList>
    </citation>
    <scope>NUCLEOTIDE SEQUENCE [LARGE SCALE GENOMIC DNA]</scope>
    <source>
        <strain evidence="1 4">609u</strain>
    </source>
</reference>
<dbReference type="EMBL" id="NGNV01000011">
    <property type="protein sequence ID" value="OYR88468.1"/>
    <property type="molecule type" value="Genomic_DNA"/>
</dbReference>
<protein>
    <submittedName>
        <fullName evidence="2">Uncharacterized protein</fullName>
    </submittedName>
</protein>
<comment type="caution">
    <text evidence="2">The sequence shown here is derived from an EMBL/GenBank/DDBJ whole genome shotgun (WGS) entry which is preliminary data.</text>
</comment>
<evidence type="ECO:0000313" key="3">
    <source>
        <dbReference type="Proteomes" id="UP000215828"/>
    </source>
</evidence>
<dbReference type="EMBL" id="NGNX01000011">
    <property type="protein sequence ID" value="OYR92175.1"/>
    <property type="molecule type" value="Genomic_DNA"/>
</dbReference>
<dbReference type="RefSeq" id="WP_094496236.1">
    <property type="nucleotide sequence ID" value="NZ_CAJUTI010000002.1"/>
</dbReference>
<evidence type="ECO:0000313" key="1">
    <source>
        <dbReference type="EMBL" id="OYR88468.1"/>
    </source>
</evidence>
<sequence length="73" mass="8397">MIKSKKSKLIPREYDEVILKTGELVGLMDQVDETHFLPDYGVETPEQEKKTMAMAPISIDDIEKVVYRPKDSQ</sequence>
<dbReference type="Proteomes" id="UP000216316">
    <property type="component" value="Unassembled WGS sequence"/>
</dbReference>